<dbReference type="EMBL" id="VFSU01000016">
    <property type="protein sequence ID" value="TPE62830.1"/>
    <property type="molecule type" value="Genomic_DNA"/>
</dbReference>
<gene>
    <name evidence="2" type="ORF">FJQ54_04730</name>
</gene>
<comment type="caution">
    <text evidence="2">The sequence shown here is derived from an EMBL/GenBank/DDBJ whole genome shotgun (WGS) entry which is preliminary data.</text>
</comment>
<keyword evidence="1" id="KW-0732">Signal</keyword>
<evidence type="ECO:0000313" key="3">
    <source>
        <dbReference type="Proteomes" id="UP000319897"/>
    </source>
</evidence>
<evidence type="ECO:0000256" key="1">
    <source>
        <dbReference type="SAM" id="SignalP"/>
    </source>
</evidence>
<dbReference type="SUPFAM" id="SSF56935">
    <property type="entry name" value="Porins"/>
    <property type="match status" value="1"/>
</dbReference>
<protein>
    <recommendedName>
        <fullName evidence="4">Outer membrane protein beta-barrel domain-containing protein</fullName>
    </recommendedName>
</protein>
<evidence type="ECO:0000313" key="2">
    <source>
        <dbReference type="EMBL" id="TPE62830.1"/>
    </source>
</evidence>
<dbReference type="RefSeq" id="WP_140927269.1">
    <property type="nucleotide sequence ID" value="NZ_VFSU01000016.1"/>
</dbReference>
<proteinExistence type="predicted"/>
<name>A0A501XQK6_9SPHN</name>
<feature type="signal peptide" evidence="1">
    <location>
        <begin position="1"/>
        <end position="24"/>
    </location>
</feature>
<keyword evidence="3" id="KW-1185">Reference proteome</keyword>
<feature type="chain" id="PRO_5021396233" description="Outer membrane protein beta-barrel domain-containing protein" evidence="1">
    <location>
        <begin position="25"/>
        <end position="275"/>
    </location>
</feature>
<sequence>MLTVRLRSAGCTFAAILASQAAPAAAQRFDDTISLRVEAYFAGVGSSASATTVSGSLGTSIDFEKDLRLDDSKTLPALEIGWRINDDWVLQGQYYGLSRRASASLDHEISFGETVWPVSARVGAGFDSDVYRFTIGNLLYQGPKLELGFGVGLHATDFELFIEGEGQVGDGPVRFHREGRKIFAPLPTIGIFGQWEPASRWTLFGRIDWLSLGIDDYRGRLINTEASLSYRIHRNFDIGASYRYVDYKLRVSKEDWNGRVRYQFSGPALFVRAGF</sequence>
<dbReference type="Proteomes" id="UP000319897">
    <property type="component" value="Unassembled WGS sequence"/>
</dbReference>
<dbReference type="AlphaFoldDB" id="A0A501XQK6"/>
<dbReference type="OrthoDB" id="657710at2"/>
<evidence type="ECO:0008006" key="4">
    <source>
        <dbReference type="Google" id="ProtNLM"/>
    </source>
</evidence>
<accession>A0A501XQK6</accession>
<organism evidence="2 3">
    <name type="scientific">Sandaracinobacter neustonicus</name>
    <dbReference type="NCBI Taxonomy" id="1715348"/>
    <lineage>
        <taxon>Bacteria</taxon>
        <taxon>Pseudomonadati</taxon>
        <taxon>Pseudomonadota</taxon>
        <taxon>Alphaproteobacteria</taxon>
        <taxon>Sphingomonadales</taxon>
        <taxon>Sphingosinicellaceae</taxon>
        <taxon>Sandaracinobacter</taxon>
    </lineage>
</organism>
<reference evidence="2 3" key="1">
    <citation type="submission" date="2019-06" db="EMBL/GenBank/DDBJ databases">
        <authorList>
            <person name="Lee I."/>
            <person name="Jang G.I."/>
            <person name="Hwang C.Y."/>
        </authorList>
    </citation>
    <scope>NUCLEOTIDE SEQUENCE [LARGE SCALE GENOMIC DNA]</scope>
    <source>
        <strain evidence="2 3">PAMC 28131</strain>
    </source>
</reference>